<dbReference type="HOGENOM" id="CLU_3009661_0_0_5"/>
<gene>
    <name evidence="1" type="ORF">NHE_0854</name>
</gene>
<organism evidence="1 2">
    <name type="scientific">Neorickettsia helminthoeca str. Oregon</name>
    <dbReference type="NCBI Taxonomy" id="1286528"/>
    <lineage>
        <taxon>Bacteria</taxon>
        <taxon>Pseudomonadati</taxon>
        <taxon>Pseudomonadota</taxon>
        <taxon>Alphaproteobacteria</taxon>
        <taxon>Rickettsiales</taxon>
        <taxon>Anaplasmataceae</taxon>
        <taxon>Neorickettsia</taxon>
    </lineage>
</organism>
<evidence type="ECO:0000313" key="2">
    <source>
        <dbReference type="Proteomes" id="UP000023755"/>
    </source>
</evidence>
<keyword evidence="2" id="KW-1185">Reference proteome</keyword>
<protein>
    <submittedName>
        <fullName evidence="1">Uncharacterized protein</fullName>
    </submittedName>
</protein>
<dbReference type="AlphaFoldDB" id="X5HKZ8"/>
<evidence type="ECO:0000313" key="1">
    <source>
        <dbReference type="EMBL" id="AHX11774.1"/>
    </source>
</evidence>
<name>X5HKZ8_9RICK</name>
<dbReference type="KEGG" id="nhm:NHE_0854"/>
<sequence length="56" mass="6482">MLVTLLNYCKHKLNDYFDSLKANSKSSPDESKVDLNRGFQIDQIEDSRAFSEIIFP</sequence>
<dbReference type="STRING" id="1286528.NHE_0854"/>
<dbReference type="Proteomes" id="UP000023755">
    <property type="component" value="Chromosome"/>
</dbReference>
<reference evidence="1 2" key="1">
    <citation type="submission" date="2014-03" db="EMBL/GenBank/DDBJ databases">
        <title>Sequencing and Comparison of Genomes and Transcriptome Profiles of Human Ehrlichiosis Agents.</title>
        <authorList>
            <person name="Lin M."/>
            <person name="Daugherty S.C."/>
            <person name="Nagaraj S."/>
            <person name="Cheng Z."/>
            <person name="Xiong Q."/>
            <person name="Lin F.-Y."/>
            <person name="Sengamalay N."/>
            <person name="Ott S."/>
            <person name="Godinez A."/>
            <person name="Tallon L.J."/>
            <person name="Sadzewicz L."/>
            <person name="Fraser C.M."/>
            <person name="Dunning Hotopp J.C."/>
            <person name="Rikihisa Y."/>
        </authorList>
    </citation>
    <scope>NUCLEOTIDE SEQUENCE [LARGE SCALE GENOMIC DNA]</scope>
    <source>
        <strain evidence="1 2">Oregon</strain>
    </source>
</reference>
<dbReference type="EMBL" id="CP007481">
    <property type="protein sequence ID" value="AHX11774.1"/>
    <property type="molecule type" value="Genomic_DNA"/>
</dbReference>
<accession>X5HKZ8</accession>
<proteinExistence type="predicted"/>